<dbReference type="PANTHER" id="PTHR33743">
    <property type="entry name" value="PROTEIN GOLVEN 6-RELATED"/>
    <property type="match status" value="1"/>
</dbReference>
<proteinExistence type="predicted"/>
<reference evidence="2 3" key="1">
    <citation type="journal article" date="2016" name="Sci. Rep.">
        <title>The genome sequence of the outbreeding globe artichoke constructed de novo incorporating a phase-aware low-pass sequencing strategy of F1 progeny.</title>
        <authorList>
            <person name="Scaglione D."/>
            <person name="Reyes-Chin-Wo S."/>
            <person name="Acquadro A."/>
            <person name="Froenicke L."/>
            <person name="Portis E."/>
            <person name="Beitel C."/>
            <person name="Tirone M."/>
            <person name="Mauro R."/>
            <person name="Lo Monaco A."/>
            <person name="Mauromicale G."/>
            <person name="Faccioli P."/>
            <person name="Cattivelli L."/>
            <person name="Rieseberg L."/>
            <person name="Michelmore R."/>
            <person name="Lanteri S."/>
        </authorList>
    </citation>
    <scope>NUCLEOTIDE SEQUENCE [LARGE SCALE GENOMIC DNA]</scope>
    <source>
        <strain evidence="2">2C</strain>
    </source>
</reference>
<dbReference type="Gramene" id="KVH94374">
    <property type="protein sequence ID" value="KVH94374"/>
    <property type="gene ID" value="Ccrd_003559"/>
</dbReference>
<evidence type="ECO:0000313" key="2">
    <source>
        <dbReference type="EMBL" id="KVH94374.1"/>
    </source>
</evidence>
<comment type="caution">
    <text evidence="2">The sequence shown here is derived from an EMBL/GenBank/DDBJ whole genome shotgun (WGS) entry which is preliminary data.</text>
</comment>
<dbReference type="Proteomes" id="UP000243975">
    <property type="component" value="Unassembled WGS sequence"/>
</dbReference>
<dbReference type="PANTHER" id="PTHR33743:SF19">
    <property type="entry name" value="PROTEIN GOLVEN 6"/>
    <property type="match status" value="1"/>
</dbReference>
<evidence type="ECO:0000256" key="1">
    <source>
        <dbReference type="SAM" id="MobiDB-lite"/>
    </source>
</evidence>
<dbReference type="AlphaFoldDB" id="A0A118JVP3"/>
<feature type="compositionally biased region" description="Polar residues" evidence="1">
    <location>
        <begin position="10"/>
        <end position="27"/>
    </location>
</feature>
<dbReference type="Pfam" id="PF21529">
    <property type="entry name" value="GLV1-2"/>
    <property type="match status" value="1"/>
</dbReference>
<evidence type="ECO:0000313" key="3">
    <source>
        <dbReference type="Proteomes" id="UP000243975"/>
    </source>
</evidence>
<gene>
    <name evidence="2" type="ORF">Ccrd_003559</name>
</gene>
<feature type="region of interest" description="Disordered" evidence="1">
    <location>
        <begin position="1"/>
        <end position="33"/>
    </location>
</feature>
<sequence length="131" mass="14616">MGIRLEKWSPSASNHQEFITKSSSSINGEKGLTMATDQVSPAGINRKLMTKTIASSSTTTNYNKTYKIHDPKSDVKFTHGQVENEEVFSTTSTPENSKHRNTQIVSEQYLDVIDITGMDYSPAKRKPPIHN</sequence>
<name>A0A118JVP3_CYNCS</name>
<accession>A0A118JVP3</accession>
<organism evidence="2 3">
    <name type="scientific">Cynara cardunculus var. scolymus</name>
    <name type="common">Globe artichoke</name>
    <name type="synonym">Cynara scolymus</name>
    <dbReference type="NCBI Taxonomy" id="59895"/>
    <lineage>
        <taxon>Eukaryota</taxon>
        <taxon>Viridiplantae</taxon>
        <taxon>Streptophyta</taxon>
        <taxon>Embryophyta</taxon>
        <taxon>Tracheophyta</taxon>
        <taxon>Spermatophyta</taxon>
        <taxon>Magnoliopsida</taxon>
        <taxon>eudicotyledons</taxon>
        <taxon>Gunneridae</taxon>
        <taxon>Pentapetalae</taxon>
        <taxon>asterids</taxon>
        <taxon>campanulids</taxon>
        <taxon>Asterales</taxon>
        <taxon>Asteraceae</taxon>
        <taxon>Carduoideae</taxon>
        <taxon>Cardueae</taxon>
        <taxon>Carduinae</taxon>
        <taxon>Cynara</taxon>
    </lineage>
</organism>
<protein>
    <submittedName>
        <fullName evidence="2">Uncharacterized protein</fullName>
    </submittedName>
</protein>
<keyword evidence="3" id="KW-1185">Reference proteome</keyword>
<dbReference type="InterPro" id="IPR049306">
    <property type="entry name" value="GLV1-2"/>
</dbReference>
<dbReference type="EMBL" id="LEKV01004556">
    <property type="protein sequence ID" value="KVH94374.1"/>
    <property type="molecule type" value="Genomic_DNA"/>
</dbReference>